<evidence type="ECO:0000313" key="2">
    <source>
        <dbReference type="Proteomes" id="UP000076858"/>
    </source>
</evidence>
<keyword evidence="2" id="KW-1185">Reference proteome</keyword>
<accession>A0A164E980</accession>
<dbReference type="Proteomes" id="UP000076858">
    <property type="component" value="Unassembled WGS sequence"/>
</dbReference>
<comment type="caution">
    <text evidence="1">The sequence shown here is derived from an EMBL/GenBank/DDBJ whole genome shotgun (WGS) entry which is preliminary data.</text>
</comment>
<reference evidence="1 2" key="1">
    <citation type="submission" date="2016-03" db="EMBL/GenBank/DDBJ databases">
        <title>EvidentialGene: Evidence-directed Construction of Genes on Genomes.</title>
        <authorList>
            <person name="Gilbert D.G."/>
            <person name="Choi J.-H."/>
            <person name="Mockaitis K."/>
            <person name="Colbourne J."/>
            <person name="Pfrender M."/>
        </authorList>
    </citation>
    <scope>NUCLEOTIDE SEQUENCE [LARGE SCALE GENOMIC DNA]</scope>
    <source>
        <strain evidence="1 2">Xinb3</strain>
        <tissue evidence="1">Complete organism</tissue>
    </source>
</reference>
<evidence type="ECO:0000313" key="1">
    <source>
        <dbReference type="EMBL" id="KZR96563.1"/>
    </source>
</evidence>
<proteinExistence type="predicted"/>
<organism evidence="1 2">
    <name type="scientific">Daphnia magna</name>
    <dbReference type="NCBI Taxonomy" id="35525"/>
    <lineage>
        <taxon>Eukaryota</taxon>
        <taxon>Metazoa</taxon>
        <taxon>Ecdysozoa</taxon>
        <taxon>Arthropoda</taxon>
        <taxon>Crustacea</taxon>
        <taxon>Branchiopoda</taxon>
        <taxon>Diplostraca</taxon>
        <taxon>Cladocera</taxon>
        <taxon>Anomopoda</taxon>
        <taxon>Daphniidae</taxon>
        <taxon>Daphnia</taxon>
    </lineage>
</organism>
<sequence length="40" mass="4968">DSREFLHWRHRRIDLLIRRWRRAALPDDGSSQATNRRPQQ</sequence>
<dbReference type="EMBL" id="LRGB01024507">
    <property type="protein sequence ID" value="KZR96563.1"/>
    <property type="molecule type" value="Genomic_DNA"/>
</dbReference>
<gene>
    <name evidence="1" type="ORF">APZ42_009030</name>
</gene>
<dbReference type="AlphaFoldDB" id="A0A164E980"/>
<protein>
    <submittedName>
        <fullName evidence="1">Uncharacterized protein</fullName>
    </submittedName>
</protein>
<feature type="non-terminal residue" evidence="1">
    <location>
        <position position="1"/>
    </location>
</feature>
<name>A0A164E980_9CRUS</name>